<dbReference type="RefSeq" id="WP_147165676.1">
    <property type="nucleotide sequence ID" value="NZ_VOOR01000002.1"/>
</dbReference>
<dbReference type="GO" id="GO:0003676">
    <property type="term" value="F:nucleic acid binding"/>
    <property type="evidence" value="ECO:0007669"/>
    <property type="project" value="InterPro"/>
</dbReference>
<dbReference type="InterPro" id="IPR002562">
    <property type="entry name" value="3'-5'_exonuclease_dom"/>
</dbReference>
<dbReference type="OrthoDB" id="9800549at2"/>
<evidence type="ECO:0000259" key="1">
    <source>
        <dbReference type="PROSITE" id="PS50967"/>
    </source>
</evidence>
<dbReference type="InterPro" id="IPR002121">
    <property type="entry name" value="HRDC_dom"/>
</dbReference>
<dbReference type="SMART" id="SM00474">
    <property type="entry name" value="35EXOc"/>
    <property type="match status" value="1"/>
</dbReference>
<dbReference type="SUPFAM" id="SSF53098">
    <property type="entry name" value="Ribonuclease H-like"/>
    <property type="match status" value="1"/>
</dbReference>
<gene>
    <name evidence="2" type="ORF">FRY97_01665</name>
</gene>
<dbReference type="InterPro" id="IPR010997">
    <property type="entry name" value="HRDC-like_sf"/>
</dbReference>
<dbReference type="GO" id="GO:0000166">
    <property type="term" value="F:nucleotide binding"/>
    <property type="evidence" value="ECO:0007669"/>
    <property type="project" value="InterPro"/>
</dbReference>
<comment type="caution">
    <text evidence="2">The sequence shown here is derived from an EMBL/GenBank/DDBJ whole genome shotgun (WGS) entry which is preliminary data.</text>
</comment>
<feature type="domain" description="HRDC" evidence="1">
    <location>
        <begin position="216"/>
        <end position="296"/>
    </location>
</feature>
<dbReference type="PANTHER" id="PTHR47649">
    <property type="entry name" value="RIBONUCLEASE D"/>
    <property type="match status" value="1"/>
</dbReference>
<name>A0A5C6S7B8_9BACT</name>
<evidence type="ECO:0000313" key="3">
    <source>
        <dbReference type="Proteomes" id="UP000321580"/>
    </source>
</evidence>
<keyword evidence="3" id="KW-1185">Reference proteome</keyword>
<reference evidence="2 3" key="1">
    <citation type="submission" date="2019-08" db="EMBL/GenBank/DDBJ databases">
        <title>Genome of Phaeodactylibacter luteus.</title>
        <authorList>
            <person name="Bowman J.P."/>
        </authorList>
    </citation>
    <scope>NUCLEOTIDE SEQUENCE [LARGE SCALE GENOMIC DNA]</scope>
    <source>
        <strain evidence="2 3">KCTC 42180</strain>
    </source>
</reference>
<dbReference type="Gene3D" id="1.10.150.80">
    <property type="entry name" value="HRDC domain"/>
    <property type="match status" value="1"/>
</dbReference>
<dbReference type="SUPFAM" id="SSF47819">
    <property type="entry name" value="HRDC-like"/>
    <property type="match status" value="2"/>
</dbReference>
<sequence>MSNSLPAYSLIDGAGALQQFYEQHKNVSWIGFDTEFVGEKRYTTRLCLIQVISEHGLYLIDPIQLDGALGPFLKLISDPAILKITHAGDNDYRLLYNLYGTLPANLFDTQIAAGFVGYSYPVSFRKLVEGETGQHLKKGYAVTDWEARPFDQKQVRYALDDVLPLPTLWKNLSQKLDGRNRAHWAAEEFSQLEKESYYYRDPHHDAIKSNLMRNLNRKEKAFLLRLFAWRNETAKRRDHSKEMVLPAKYISHIVRGISSGGNALKQNRRVPDKLAQKYGKTFEDLFHQPITAEEEGVLARIPKESDTPAEEEVLMELLYQVIRYRCLQEDISINMVVPRNILKAIRSGEETAKEAIGESWRREMLGAYFMDWLATANTIDLRLMDDHIELWPD</sequence>
<dbReference type="GO" id="GO:0006139">
    <property type="term" value="P:nucleobase-containing compound metabolic process"/>
    <property type="evidence" value="ECO:0007669"/>
    <property type="project" value="InterPro"/>
</dbReference>
<dbReference type="GO" id="GO:0008408">
    <property type="term" value="F:3'-5' exonuclease activity"/>
    <property type="evidence" value="ECO:0007669"/>
    <property type="project" value="InterPro"/>
</dbReference>
<accession>A0A5C6S7B8</accession>
<dbReference type="AlphaFoldDB" id="A0A5C6S7B8"/>
<evidence type="ECO:0000313" key="2">
    <source>
        <dbReference type="EMBL" id="TXB69544.1"/>
    </source>
</evidence>
<dbReference type="InterPro" id="IPR012337">
    <property type="entry name" value="RNaseH-like_sf"/>
</dbReference>
<dbReference type="InterPro" id="IPR051086">
    <property type="entry name" value="RNase_D-like"/>
</dbReference>
<organism evidence="2 3">
    <name type="scientific">Phaeodactylibacter luteus</name>
    <dbReference type="NCBI Taxonomy" id="1564516"/>
    <lineage>
        <taxon>Bacteria</taxon>
        <taxon>Pseudomonadati</taxon>
        <taxon>Bacteroidota</taxon>
        <taxon>Saprospiria</taxon>
        <taxon>Saprospirales</taxon>
        <taxon>Haliscomenobacteraceae</taxon>
        <taxon>Phaeodactylibacter</taxon>
    </lineage>
</organism>
<dbReference type="EMBL" id="VOOR01000002">
    <property type="protein sequence ID" value="TXB69544.1"/>
    <property type="molecule type" value="Genomic_DNA"/>
</dbReference>
<dbReference type="InterPro" id="IPR044876">
    <property type="entry name" value="HRDC_dom_sf"/>
</dbReference>
<dbReference type="InterPro" id="IPR036397">
    <property type="entry name" value="RNaseH_sf"/>
</dbReference>
<dbReference type="Gene3D" id="3.30.420.10">
    <property type="entry name" value="Ribonuclease H-like superfamily/Ribonuclease H"/>
    <property type="match status" value="1"/>
</dbReference>
<dbReference type="CDD" id="cd06142">
    <property type="entry name" value="RNaseD_exo"/>
    <property type="match status" value="1"/>
</dbReference>
<protein>
    <submittedName>
        <fullName evidence="2">Ribonuclease D</fullName>
    </submittedName>
</protein>
<proteinExistence type="predicted"/>
<dbReference type="PANTHER" id="PTHR47649:SF1">
    <property type="entry name" value="RIBONUCLEASE D"/>
    <property type="match status" value="1"/>
</dbReference>
<dbReference type="Proteomes" id="UP000321580">
    <property type="component" value="Unassembled WGS sequence"/>
</dbReference>
<dbReference type="PROSITE" id="PS50967">
    <property type="entry name" value="HRDC"/>
    <property type="match status" value="1"/>
</dbReference>
<dbReference type="Pfam" id="PF01612">
    <property type="entry name" value="DNA_pol_A_exo1"/>
    <property type="match status" value="1"/>
</dbReference>